<dbReference type="Proteomes" id="UP001595704">
    <property type="component" value="Unassembled WGS sequence"/>
</dbReference>
<gene>
    <name evidence="3" type="ORF">ACFONL_21855</name>
</gene>
<comment type="caution">
    <text evidence="3">The sequence shown here is derived from an EMBL/GenBank/DDBJ whole genome shotgun (WGS) entry which is preliminary data.</text>
</comment>
<evidence type="ECO:0000313" key="4">
    <source>
        <dbReference type="Proteomes" id="UP001595704"/>
    </source>
</evidence>
<dbReference type="InterPro" id="IPR001279">
    <property type="entry name" value="Metallo-B-lactamas"/>
</dbReference>
<dbReference type="Gene3D" id="3.60.15.10">
    <property type="entry name" value="Ribonuclease Z/Hydroxyacylglutathione hydrolase-like"/>
    <property type="match status" value="1"/>
</dbReference>
<reference evidence="4" key="1">
    <citation type="journal article" date="2019" name="Int. J. Syst. Evol. Microbiol.">
        <title>The Global Catalogue of Microorganisms (GCM) 10K type strain sequencing project: providing services to taxonomists for standard genome sequencing and annotation.</title>
        <authorList>
            <consortium name="The Broad Institute Genomics Platform"/>
            <consortium name="The Broad Institute Genome Sequencing Center for Infectious Disease"/>
            <person name="Wu L."/>
            <person name="Ma J."/>
        </authorList>
    </citation>
    <scope>NUCLEOTIDE SEQUENCE [LARGE SCALE GENOMIC DNA]</scope>
    <source>
        <strain evidence="4">KCTC 42282</strain>
    </source>
</reference>
<dbReference type="InterPro" id="IPR036866">
    <property type="entry name" value="RibonucZ/Hydroxyglut_hydro"/>
</dbReference>
<name>A0ABV7UML6_9HYPH</name>
<feature type="compositionally biased region" description="Basic and acidic residues" evidence="1">
    <location>
        <begin position="9"/>
        <end position="18"/>
    </location>
</feature>
<dbReference type="EMBL" id="JBHRYC010000113">
    <property type="protein sequence ID" value="MFC3639987.1"/>
    <property type="molecule type" value="Genomic_DNA"/>
</dbReference>
<feature type="domain" description="Metallo-beta-lactamase" evidence="2">
    <location>
        <begin position="82"/>
        <end position="282"/>
    </location>
</feature>
<evidence type="ECO:0000313" key="3">
    <source>
        <dbReference type="EMBL" id="MFC3639987.1"/>
    </source>
</evidence>
<dbReference type="PIRSF" id="PIRSF038896">
    <property type="entry name" value="NAPE-PLD"/>
    <property type="match status" value="1"/>
</dbReference>
<evidence type="ECO:0000259" key="2">
    <source>
        <dbReference type="Pfam" id="PF12706"/>
    </source>
</evidence>
<dbReference type="Pfam" id="PF12706">
    <property type="entry name" value="Lactamase_B_2"/>
    <property type="match status" value="1"/>
</dbReference>
<protein>
    <submittedName>
        <fullName evidence="3">MBL fold metallo-hydrolase</fullName>
    </submittedName>
</protein>
<proteinExistence type="predicted"/>
<sequence>MPRNYHHGPVTDHFDGRRFSNPGHPSTDRKFADLWRWWRSGQREKWPRQVAVTQVAPEPDADGVCITMVGHATLLIQAGGSNILTDPVWGARAGPLSLLGPRRVTVPAVCFDDLPRIDAVLVSHNHYDHFDAQTLRRLQERHQPTFVTPVGNERLLQKVAPGARVLTGDWGDAVALPRGVATRFTPANHWSRRALRDTRKALWSGFMIDTPAGRIWFAGDTGYGDGGVFRDIRAAFGAPDVALIPIGAYEPRWFMAPQHVNPDEAVQVFRDIGARRALGMHWGTFQLTDEGRERPREALEEALRREGVDAERFVAAKPGDVFRF</sequence>
<evidence type="ECO:0000256" key="1">
    <source>
        <dbReference type="SAM" id="MobiDB-lite"/>
    </source>
</evidence>
<organism evidence="3 4">
    <name type="scientific">Camelimonas fluminis</name>
    <dbReference type="NCBI Taxonomy" id="1576911"/>
    <lineage>
        <taxon>Bacteria</taxon>
        <taxon>Pseudomonadati</taxon>
        <taxon>Pseudomonadota</taxon>
        <taxon>Alphaproteobacteria</taxon>
        <taxon>Hyphomicrobiales</taxon>
        <taxon>Chelatococcaceae</taxon>
        <taxon>Camelimonas</taxon>
    </lineage>
</organism>
<accession>A0ABV7UML6</accession>
<feature type="region of interest" description="Disordered" evidence="1">
    <location>
        <begin position="1"/>
        <end position="27"/>
    </location>
</feature>
<dbReference type="SUPFAM" id="SSF56281">
    <property type="entry name" value="Metallo-hydrolase/oxidoreductase"/>
    <property type="match status" value="1"/>
</dbReference>
<dbReference type="InterPro" id="IPR024884">
    <property type="entry name" value="NAPE-PLD"/>
</dbReference>
<keyword evidence="4" id="KW-1185">Reference proteome</keyword>
<dbReference type="RefSeq" id="WP_191319818.1">
    <property type="nucleotide sequence ID" value="NZ_BNCG01000011.1"/>
</dbReference>
<dbReference type="PANTHER" id="PTHR15032:SF4">
    <property type="entry name" value="N-ACYL-PHOSPHATIDYLETHANOLAMINE-HYDROLYZING PHOSPHOLIPASE D"/>
    <property type="match status" value="1"/>
</dbReference>
<dbReference type="PANTHER" id="PTHR15032">
    <property type="entry name" value="N-ACYL-PHOSPHATIDYLETHANOLAMINE-HYDROLYZING PHOSPHOLIPASE D"/>
    <property type="match status" value="1"/>
</dbReference>